<dbReference type="InParanoid" id="C2KV49"/>
<comment type="subcellular location">
    <subcellularLocation>
        <location evidence="1">Cell membrane</location>
        <topology evidence="1">Multi-pass membrane protein</topology>
    </subcellularLocation>
</comment>
<dbReference type="AlphaFoldDB" id="C2KV49"/>
<feature type="transmembrane region" description="Helical" evidence="6">
    <location>
        <begin position="21"/>
        <end position="43"/>
    </location>
</feature>
<feature type="transmembrane region" description="Helical" evidence="6">
    <location>
        <begin position="310"/>
        <end position="334"/>
    </location>
</feature>
<evidence type="ECO:0000256" key="6">
    <source>
        <dbReference type="SAM" id="Phobius"/>
    </source>
</evidence>
<evidence type="ECO:0000313" key="7">
    <source>
        <dbReference type="EMBL" id="EEJ52352.1"/>
    </source>
</evidence>
<keyword evidence="5 6" id="KW-0472">Membrane</keyword>
<comment type="caution">
    <text evidence="7">The sequence shown here is derived from an EMBL/GenBank/DDBJ whole genome shotgun (WGS) entry which is preliminary data.</text>
</comment>
<feature type="transmembrane region" description="Helical" evidence="6">
    <location>
        <begin position="269"/>
        <end position="289"/>
    </location>
</feature>
<keyword evidence="8" id="KW-1185">Reference proteome</keyword>
<dbReference type="RefSeq" id="WP_007155832.1">
    <property type="nucleotide sequence ID" value="NZ_GG668533.1"/>
</dbReference>
<feature type="transmembrane region" description="Helical" evidence="6">
    <location>
        <begin position="346"/>
        <end position="369"/>
    </location>
</feature>
<proteinExistence type="predicted"/>
<feature type="transmembrane region" description="Helical" evidence="6">
    <location>
        <begin position="159"/>
        <end position="176"/>
    </location>
</feature>
<dbReference type="HOGENOM" id="CLU_032713_0_0_9"/>
<keyword evidence="2" id="KW-1003">Cell membrane</keyword>
<evidence type="ECO:0000256" key="2">
    <source>
        <dbReference type="ARBA" id="ARBA00022475"/>
    </source>
</evidence>
<feature type="transmembrane region" description="Helical" evidence="6">
    <location>
        <begin position="402"/>
        <end position="422"/>
    </location>
</feature>
<sequence length="461" mass="51711">MSVELVGKQGGQKPSFMKNDVLWNGIGSMCYALASMVLAFFVLRLGGEEQGGIFGFGYSTLGQQFFIVAYFGLRPFLITDMKGEFSFRQYRQFRSLTGGLALILAVLFLLFQYGSGLYSGEKSLILFFLCLFKIGDAFCDVYESELQRRGVLYKAGQSMFLRTVFSVLTLLIFLGITKNLFLGVIAMNLAQAASFFLFSFLPLQATKPLGEEKSLGKSDLVKLWKEVFTLFLSVFLDFYVFSSSKYAVDQVYGSSRSGIFNLLFMPGNFIYLLANFIIRPALPHLAVLFQEGKEKAFRKQENALFKKVALLSLVLFLLALIFSGLALRILEWILGSSFSGKFTGERWTFCILILGGAFYALANTEYYLLILKRKQSFVFIGYGIASLLSFFTVNPVVAMGGFFYGSLHFLSMMVFLFLFFFVTGHGKEKPTTIPFFSQKPMLKCQKEVGNAGKSPKSEAKL</sequence>
<feature type="transmembrane region" description="Helical" evidence="6">
    <location>
        <begin position="55"/>
        <end position="73"/>
    </location>
</feature>
<evidence type="ECO:0000313" key="8">
    <source>
        <dbReference type="Proteomes" id="UP000004121"/>
    </source>
</evidence>
<keyword evidence="4 6" id="KW-1133">Transmembrane helix</keyword>
<feature type="transmembrane region" description="Helical" evidence="6">
    <location>
        <begin position="93"/>
        <end position="111"/>
    </location>
</feature>
<keyword evidence="3 6" id="KW-0812">Transmembrane</keyword>
<gene>
    <name evidence="7" type="ORF">HMPREF6123_0368</name>
</gene>
<feature type="transmembrane region" description="Helical" evidence="6">
    <location>
        <begin position="182"/>
        <end position="203"/>
    </location>
</feature>
<dbReference type="EMBL" id="ACKX01000041">
    <property type="protein sequence ID" value="EEJ52352.1"/>
    <property type="molecule type" value="Genomic_DNA"/>
</dbReference>
<dbReference type="eggNOG" id="COG2244">
    <property type="taxonomic scope" value="Bacteria"/>
</dbReference>
<name>C2KV49_9FIRM</name>
<evidence type="ECO:0000256" key="3">
    <source>
        <dbReference type="ARBA" id="ARBA00022692"/>
    </source>
</evidence>
<dbReference type="Proteomes" id="UP000004121">
    <property type="component" value="Unassembled WGS sequence"/>
</dbReference>
<feature type="transmembrane region" description="Helical" evidence="6">
    <location>
        <begin position="376"/>
        <end position="396"/>
    </location>
</feature>
<evidence type="ECO:0000256" key="4">
    <source>
        <dbReference type="ARBA" id="ARBA00022989"/>
    </source>
</evidence>
<accession>C2KV49</accession>
<organism evidence="7 8">
    <name type="scientific">Oribacterium sinus F0268</name>
    <dbReference type="NCBI Taxonomy" id="585501"/>
    <lineage>
        <taxon>Bacteria</taxon>
        <taxon>Bacillati</taxon>
        <taxon>Bacillota</taxon>
        <taxon>Clostridia</taxon>
        <taxon>Lachnospirales</taxon>
        <taxon>Lachnospiraceae</taxon>
        <taxon>Oribacterium</taxon>
    </lineage>
</organism>
<dbReference type="InterPro" id="IPR050833">
    <property type="entry name" value="Poly_Biosynth_Transport"/>
</dbReference>
<dbReference type="STRING" id="585501.HMPREF6123_0368"/>
<dbReference type="PANTHER" id="PTHR30250">
    <property type="entry name" value="PST FAMILY PREDICTED COLANIC ACID TRANSPORTER"/>
    <property type="match status" value="1"/>
</dbReference>
<evidence type="ECO:0000256" key="5">
    <source>
        <dbReference type="ARBA" id="ARBA00023136"/>
    </source>
</evidence>
<protein>
    <submittedName>
        <fullName evidence="7">Polysaccharide biosynthesis protein</fullName>
    </submittedName>
</protein>
<dbReference type="PANTHER" id="PTHR30250:SF11">
    <property type="entry name" value="O-ANTIGEN TRANSPORTER-RELATED"/>
    <property type="match status" value="1"/>
</dbReference>
<dbReference type="GO" id="GO:0005886">
    <property type="term" value="C:plasma membrane"/>
    <property type="evidence" value="ECO:0007669"/>
    <property type="project" value="UniProtKB-SubCell"/>
</dbReference>
<evidence type="ECO:0000256" key="1">
    <source>
        <dbReference type="ARBA" id="ARBA00004651"/>
    </source>
</evidence>
<reference evidence="7 8" key="1">
    <citation type="submission" date="2009-04" db="EMBL/GenBank/DDBJ databases">
        <authorList>
            <person name="Qin X."/>
            <person name="Bachman B."/>
            <person name="Battles P."/>
            <person name="Bell A."/>
            <person name="Bess C."/>
            <person name="Bickham C."/>
            <person name="Chaboub L."/>
            <person name="Chen D."/>
            <person name="Coyle M."/>
            <person name="Deiros D.R."/>
            <person name="Dinh H."/>
            <person name="Forbes L."/>
            <person name="Fowler G."/>
            <person name="Francisco L."/>
            <person name="Fu Q."/>
            <person name="Gubbala S."/>
            <person name="Hale W."/>
            <person name="Han Y."/>
            <person name="Hemphill L."/>
            <person name="Highlander S.K."/>
            <person name="Hirani K."/>
            <person name="Hogues M."/>
            <person name="Jackson L."/>
            <person name="Jakkamsetti A."/>
            <person name="Javaid M."/>
            <person name="Jiang H."/>
            <person name="Korchina V."/>
            <person name="Kovar C."/>
            <person name="Lara F."/>
            <person name="Lee S."/>
            <person name="Mata R."/>
            <person name="Mathew T."/>
            <person name="Moen C."/>
            <person name="Morales K."/>
            <person name="Munidasa M."/>
            <person name="Nazareth L."/>
            <person name="Ngo R."/>
            <person name="Nguyen L."/>
            <person name="Okwuonu G."/>
            <person name="Ongeri F."/>
            <person name="Patil S."/>
            <person name="Petrosino J."/>
            <person name="Pham C."/>
            <person name="Pham P."/>
            <person name="Pu L.-L."/>
            <person name="Puazo M."/>
            <person name="Raj R."/>
            <person name="Reid J."/>
            <person name="Rouhana J."/>
            <person name="Saada N."/>
            <person name="Shang Y."/>
            <person name="Simmons D."/>
            <person name="Thornton R."/>
            <person name="Warren J."/>
            <person name="Weissenberger G."/>
            <person name="Zhang J."/>
            <person name="Zhang L."/>
            <person name="Zhou C."/>
            <person name="Zhu D."/>
            <person name="Muzny D."/>
            <person name="Worley K."/>
            <person name="Gibbs R."/>
        </authorList>
    </citation>
    <scope>NUCLEOTIDE SEQUENCE [LARGE SCALE GENOMIC DNA]</scope>
    <source>
        <strain evidence="7 8">F0268</strain>
    </source>
</reference>